<dbReference type="VEuPathDB" id="FungiDB:FOC1_g10002086"/>
<feature type="compositionally biased region" description="Polar residues" evidence="1">
    <location>
        <begin position="16"/>
        <end position="30"/>
    </location>
</feature>
<dbReference type="EMBL" id="FMJY01000005">
    <property type="protein sequence ID" value="SCO85981.1"/>
    <property type="molecule type" value="Genomic_DNA"/>
</dbReference>
<feature type="region of interest" description="Disordered" evidence="1">
    <location>
        <begin position="90"/>
        <end position="110"/>
    </location>
</feature>
<sequence length="110" mass="12832">MSMSAQHFWGLPKQHGPNSTLPESSRQPKSTAWHPYREKPSKRSCELWHAVHDLPDFEANLAQLQETITHVEKFIPENRINDFIRSQEESEVVTEFRRANPDKEAELRPA</sequence>
<reference evidence="3" key="1">
    <citation type="submission" date="2016-09" db="EMBL/GenBank/DDBJ databases">
        <authorList>
            <person name="Guldener U."/>
        </authorList>
    </citation>
    <scope>NUCLEOTIDE SEQUENCE [LARGE SCALE GENOMIC DNA]</scope>
    <source>
        <strain evidence="3">V64-1</strain>
    </source>
</reference>
<evidence type="ECO:0000256" key="1">
    <source>
        <dbReference type="SAM" id="MobiDB-lite"/>
    </source>
</evidence>
<evidence type="ECO:0000313" key="2">
    <source>
        <dbReference type="EMBL" id="SCO85981.1"/>
    </source>
</evidence>
<dbReference type="AlphaFoldDB" id="A0A2H3TJS7"/>
<protein>
    <submittedName>
        <fullName evidence="2">Uncharacterized protein</fullName>
    </submittedName>
</protein>
<evidence type="ECO:0000313" key="3">
    <source>
        <dbReference type="Proteomes" id="UP000219369"/>
    </source>
</evidence>
<accession>A0A2H3TJS7</accession>
<name>A0A2H3TJS7_FUSOX</name>
<dbReference type="VEuPathDB" id="FungiDB:FOMG_11533"/>
<gene>
    <name evidence="2" type="ORF">FRV6_10108</name>
</gene>
<dbReference type="Proteomes" id="UP000219369">
    <property type="component" value="Unassembled WGS sequence"/>
</dbReference>
<organism evidence="2 3">
    <name type="scientific">Fusarium oxysporum</name>
    <name type="common">Fusarium vascular wilt</name>
    <dbReference type="NCBI Taxonomy" id="5507"/>
    <lineage>
        <taxon>Eukaryota</taxon>
        <taxon>Fungi</taxon>
        <taxon>Dikarya</taxon>
        <taxon>Ascomycota</taxon>
        <taxon>Pezizomycotina</taxon>
        <taxon>Sordariomycetes</taxon>
        <taxon>Hypocreomycetidae</taxon>
        <taxon>Hypocreales</taxon>
        <taxon>Nectriaceae</taxon>
        <taxon>Fusarium</taxon>
        <taxon>Fusarium oxysporum species complex</taxon>
    </lineage>
</organism>
<proteinExistence type="predicted"/>
<dbReference type="OrthoDB" id="4986691at2759"/>
<dbReference type="VEuPathDB" id="FungiDB:FOXG_19099"/>
<feature type="region of interest" description="Disordered" evidence="1">
    <location>
        <begin position="1"/>
        <end position="38"/>
    </location>
</feature>